<comment type="caution">
    <text evidence="3">The sequence shown here is derived from an EMBL/GenBank/DDBJ whole genome shotgun (WGS) entry which is preliminary data.</text>
</comment>
<evidence type="ECO:0000259" key="1">
    <source>
        <dbReference type="Pfam" id="PF13175"/>
    </source>
</evidence>
<dbReference type="InterPro" id="IPR034139">
    <property type="entry name" value="TOPRIM_OLD"/>
</dbReference>
<dbReference type="SUPFAM" id="SSF52540">
    <property type="entry name" value="P-loop containing nucleoside triphosphate hydrolases"/>
    <property type="match status" value="1"/>
</dbReference>
<evidence type="ECO:0000259" key="2">
    <source>
        <dbReference type="Pfam" id="PF20469"/>
    </source>
</evidence>
<accession>A0ABY1S890</accession>
<dbReference type="EMBL" id="FXXC01000001">
    <property type="protein sequence ID" value="SMR93311.1"/>
    <property type="molecule type" value="Genomic_DNA"/>
</dbReference>
<dbReference type="GO" id="GO:0004519">
    <property type="term" value="F:endonuclease activity"/>
    <property type="evidence" value="ECO:0007669"/>
    <property type="project" value="UniProtKB-KW"/>
</dbReference>
<dbReference type="InterPro" id="IPR027417">
    <property type="entry name" value="P-loop_NTPase"/>
</dbReference>
<reference evidence="3 4" key="1">
    <citation type="submission" date="2017-05" db="EMBL/GenBank/DDBJ databases">
        <authorList>
            <person name="Varghese N."/>
            <person name="Submissions S."/>
        </authorList>
    </citation>
    <scope>NUCLEOTIDE SEQUENCE [LARGE SCALE GENOMIC DNA]</scope>
    <source>
        <strain evidence="3 4">MACB1020</strain>
    </source>
</reference>
<organism evidence="3 4">
    <name type="scientific">Caldicellulosiruptor bescii</name>
    <name type="common">Anaerocellum thermophilum</name>
    <dbReference type="NCBI Taxonomy" id="31899"/>
    <lineage>
        <taxon>Bacteria</taxon>
        <taxon>Bacillati</taxon>
        <taxon>Bacillota</taxon>
        <taxon>Bacillota incertae sedis</taxon>
        <taxon>Caldicellulosiruptorales</taxon>
        <taxon>Caldicellulosiruptoraceae</taxon>
        <taxon>Caldicellulosiruptor</taxon>
    </lineage>
</organism>
<feature type="domain" description="OLD protein-like TOPRIM" evidence="2">
    <location>
        <begin position="374"/>
        <end position="440"/>
    </location>
</feature>
<dbReference type="Proteomes" id="UP000196803">
    <property type="component" value="Unassembled WGS sequence"/>
</dbReference>
<sequence>MYISKMRIRNYKSFLDSGEIMLDEKIFAFIGQNNTGKSTILDAVKVFFPNYKKQVDKKDIHRGINDSIIIEMWLGGVESFFENTRTDEVDRQVEKLLSKADDNSLYIKLVLNIEDGTNKNIRKYFDKDGEEIKEATLKKLLPELVVIPAIRDPEKESTADRKSYLRSLIDILDSEYKTDILIKDEGVEKRVNYSQLNDILTKEARKRCESLSQKITEYYNSTLGNNNFRINLEPTVDIYSATKYNTSIVEIIGNEKIENDILNFGTGYQSVLILSILQTYVEIARSVGKYIFVIEEPEIYLHPNLQRKMIETLINISERNQVIFTSHSPITISNLPKKNVKLVLREREKSIVKEINPKEVINELGIKADDFLGSKGIIFVEGKDDFEVVRELICKLDDNLLNMINVIPVNSCCNLKFFANAELFLNKYFEIPVVIIRDADTNDPEKLKSDFLKEMFEFIKQYEFADSEIVEKKKKLVQNTNILQHYSIEYYFLNELFLKDYYDYYHDNPKSLEIAITCYKCKYNLLIDKVRKNQMSKEEFAKLYQPKRFLKGFLDKNTNERERYEMYFKEKWEKLFDSCACEDVDERKNNFFKVRDNIIQNISIKRKGEKSTFYTDVLRKHHLQELEMTELNEVIQILKNFVNTLIKNNNKS</sequence>
<name>A0ABY1S890_CALBS</name>
<dbReference type="Gene3D" id="3.40.50.300">
    <property type="entry name" value="P-loop containing nucleotide triphosphate hydrolases"/>
    <property type="match status" value="1"/>
</dbReference>
<dbReference type="InterPro" id="IPR051396">
    <property type="entry name" value="Bact_Antivir_Def_Nuclease"/>
</dbReference>
<dbReference type="Pfam" id="PF20469">
    <property type="entry name" value="OLD-like_TOPRIM"/>
    <property type="match status" value="1"/>
</dbReference>
<gene>
    <name evidence="3" type="ORF">SAMN05216240_1487</name>
</gene>
<keyword evidence="4" id="KW-1185">Reference proteome</keyword>
<dbReference type="InterPro" id="IPR041685">
    <property type="entry name" value="AAA_GajA/Old/RecF-like"/>
</dbReference>
<dbReference type="PANTHER" id="PTHR43581">
    <property type="entry name" value="ATP/GTP PHOSPHATASE"/>
    <property type="match status" value="1"/>
</dbReference>
<dbReference type="PANTHER" id="PTHR43581:SF4">
    <property type="entry name" value="ATP_GTP PHOSPHATASE"/>
    <property type="match status" value="1"/>
</dbReference>
<protein>
    <submittedName>
        <fullName evidence="3">Predicted ATP-dependent endonuclease of the OLD family, contains P-loop ATPase and TOPRIM domains</fullName>
    </submittedName>
</protein>
<evidence type="ECO:0000313" key="3">
    <source>
        <dbReference type="EMBL" id="SMR93311.1"/>
    </source>
</evidence>
<feature type="domain" description="Endonuclease GajA/Old nuclease/RecF-like AAA" evidence="1">
    <location>
        <begin position="96"/>
        <end position="330"/>
    </location>
</feature>
<proteinExistence type="predicted"/>
<evidence type="ECO:0000313" key="4">
    <source>
        <dbReference type="Proteomes" id="UP000196803"/>
    </source>
</evidence>
<keyword evidence="3" id="KW-0540">Nuclease</keyword>
<keyword evidence="3" id="KW-0255">Endonuclease</keyword>
<keyword evidence="3" id="KW-0378">Hydrolase</keyword>
<dbReference type="Pfam" id="PF13175">
    <property type="entry name" value="AAA_15"/>
    <property type="match status" value="2"/>
</dbReference>
<feature type="domain" description="Endonuclease GajA/Old nuclease/RecF-like AAA" evidence="1">
    <location>
        <begin position="1"/>
        <end position="71"/>
    </location>
</feature>